<evidence type="ECO:0000256" key="2">
    <source>
        <dbReference type="ARBA" id="ARBA00022448"/>
    </source>
</evidence>
<dbReference type="GO" id="GO:0016887">
    <property type="term" value="F:ATP hydrolysis activity"/>
    <property type="evidence" value="ECO:0007669"/>
    <property type="project" value="InterPro"/>
</dbReference>
<dbReference type="InterPro" id="IPR027417">
    <property type="entry name" value="P-loop_NTPase"/>
</dbReference>
<dbReference type="EMBL" id="JANCLT010000007">
    <property type="protein sequence ID" value="MCP8969625.1"/>
    <property type="molecule type" value="Genomic_DNA"/>
</dbReference>
<evidence type="ECO:0000256" key="3">
    <source>
        <dbReference type="ARBA" id="ARBA00022741"/>
    </source>
</evidence>
<dbReference type="RefSeq" id="WP_254759548.1">
    <property type="nucleotide sequence ID" value="NZ_JANCLT010000007.1"/>
</dbReference>
<feature type="domain" description="ABC transporter" evidence="5">
    <location>
        <begin position="7"/>
        <end position="235"/>
    </location>
</feature>
<protein>
    <submittedName>
        <fullName evidence="6">ABC transporter ATP-binding protein</fullName>
    </submittedName>
</protein>
<dbReference type="GO" id="GO:0005524">
    <property type="term" value="F:ATP binding"/>
    <property type="evidence" value="ECO:0007669"/>
    <property type="project" value="UniProtKB-KW"/>
</dbReference>
<keyword evidence="7" id="KW-1185">Reference proteome</keyword>
<dbReference type="PANTHER" id="PTHR43335">
    <property type="entry name" value="ABC TRANSPORTER, ATP-BINDING PROTEIN"/>
    <property type="match status" value="1"/>
</dbReference>
<evidence type="ECO:0000259" key="5">
    <source>
        <dbReference type="PROSITE" id="PS50893"/>
    </source>
</evidence>
<dbReference type="PROSITE" id="PS50893">
    <property type="entry name" value="ABC_TRANSPORTER_2"/>
    <property type="match status" value="1"/>
</dbReference>
<proteinExistence type="inferred from homology"/>
<name>A0AA42BPW2_9BACI</name>
<dbReference type="InterPro" id="IPR003439">
    <property type="entry name" value="ABC_transporter-like_ATP-bd"/>
</dbReference>
<dbReference type="InterPro" id="IPR017871">
    <property type="entry name" value="ABC_transporter-like_CS"/>
</dbReference>
<dbReference type="PANTHER" id="PTHR43335:SF4">
    <property type="entry name" value="ABC TRANSPORTER, ATP-BINDING PROTEIN"/>
    <property type="match status" value="1"/>
</dbReference>
<keyword evidence="3" id="KW-0547">Nucleotide-binding</keyword>
<comment type="caution">
    <text evidence="6">The sequence shown here is derived from an EMBL/GenBank/DDBJ whole genome shotgun (WGS) entry which is preliminary data.</text>
</comment>
<evidence type="ECO:0000256" key="4">
    <source>
        <dbReference type="ARBA" id="ARBA00022840"/>
    </source>
</evidence>
<evidence type="ECO:0000313" key="7">
    <source>
        <dbReference type="Proteomes" id="UP001156102"/>
    </source>
</evidence>
<dbReference type="SMART" id="SM00382">
    <property type="entry name" value="AAA"/>
    <property type="match status" value="1"/>
</dbReference>
<accession>A0AA42BPW2</accession>
<organism evidence="6 7">
    <name type="scientific">Ectobacillus ponti</name>
    <dbReference type="NCBI Taxonomy" id="2961894"/>
    <lineage>
        <taxon>Bacteria</taxon>
        <taxon>Bacillati</taxon>
        <taxon>Bacillota</taxon>
        <taxon>Bacilli</taxon>
        <taxon>Bacillales</taxon>
        <taxon>Bacillaceae</taxon>
        <taxon>Ectobacillus</taxon>
    </lineage>
</organism>
<evidence type="ECO:0000256" key="1">
    <source>
        <dbReference type="ARBA" id="ARBA00005417"/>
    </source>
</evidence>
<dbReference type="SUPFAM" id="SSF52540">
    <property type="entry name" value="P-loop containing nucleoside triphosphate hydrolases"/>
    <property type="match status" value="1"/>
</dbReference>
<dbReference type="Proteomes" id="UP001156102">
    <property type="component" value="Unassembled WGS sequence"/>
</dbReference>
<dbReference type="Pfam" id="PF00005">
    <property type="entry name" value="ABC_tran"/>
    <property type="match status" value="1"/>
</dbReference>
<reference evidence="6" key="1">
    <citation type="submission" date="2022-07" db="EMBL/GenBank/DDBJ databases">
        <authorList>
            <person name="Li W.-J."/>
            <person name="Deng Q.-Q."/>
        </authorList>
    </citation>
    <scope>NUCLEOTIDE SEQUENCE</scope>
    <source>
        <strain evidence="6">SYSU M60031</strain>
    </source>
</reference>
<keyword evidence="2" id="KW-0813">Transport</keyword>
<dbReference type="InterPro" id="IPR003593">
    <property type="entry name" value="AAA+_ATPase"/>
</dbReference>
<keyword evidence="4 6" id="KW-0067">ATP-binding</keyword>
<gene>
    <name evidence="6" type="ORF">NK662_13915</name>
</gene>
<evidence type="ECO:0000313" key="6">
    <source>
        <dbReference type="EMBL" id="MCP8969625.1"/>
    </source>
</evidence>
<sequence length="301" mass="32803">MDSAIVLGVQRVTKKMKQQTLVEDLSFQLRSGEIVGLLGPNGAGKTTTMKLIVGLLAPTEGDVRIKGHSITKNRSQALAHVGVMVEAPSFYPYFSGYDNLLYYARMMDGVEIERIEEVVELLGLTEAIHKKTGTYSLGMKQRLGIAQALLHRPQLLILDEPTNGLDPAGIREMRDYLKQIAKEEGTAILVSSHLLAEIELMCERVIIIQNGVCIEQYDLSAAPVYTAFAVSEAAAAARLLTEAGYTVRVKGDSLLAAVERQDVPAVVRLFAESGIDLYEIAPAKQNLEDMFLQATGGNVIV</sequence>
<dbReference type="Gene3D" id="3.40.50.300">
    <property type="entry name" value="P-loop containing nucleotide triphosphate hydrolases"/>
    <property type="match status" value="1"/>
</dbReference>
<comment type="similarity">
    <text evidence="1">Belongs to the ABC transporter superfamily.</text>
</comment>
<dbReference type="AlphaFoldDB" id="A0AA42BPW2"/>
<dbReference type="PROSITE" id="PS00211">
    <property type="entry name" value="ABC_TRANSPORTER_1"/>
    <property type="match status" value="1"/>
</dbReference>